<gene>
    <name evidence="3" type="primary">Angptl3</name>
    <name evidence="3" type="ORF">GTO96_0008819</name>
</gene>
<accession>A0A8X7X5F1</accession>
<proteinExistence type="predicted"/>
<feature type="non-terminal residue" evidence="3">
    <location>
        <position position="449"/>
    </location>
</feature>
<evidence type="ECO:0000313" key="4">
    <source>
        <dbReference type="Proteomes" id="UP000886611"/>
    </source>
</evidence>
<dbReference type="Proteomes" id="UP000886611">
    <property type="component" value="Unassembled WGS sequence"/>
</dbReference>
<dbReference type="InterPro" id="IPR002181">
    <property type="entry name" value="Fibrinogen_a/b/g_C_dom"/>
</dbReference>
<dbReference type="InterPro" id="IPR014716">
    <property type="entry name" value="Fibrinogen_a/b/g_C_1"/>
</dbReference>
<dbReference type="Gene3D" id="3.90.215.10">
    <property type="entry name" value="Gamma Fibrinogen, chain A, domain 1"/>
    <property type="match status" value="1"/>
</dbReference>
<protein>
    <submittedName>
        <fullName evidence="3">ANGL3 protein</fullName>
    </submittedName>
</protein>
<dbReference type="PROSITE" id="PS00514">
    <property type="entry name" value="FIBRINOGEN_C_1"/>
    <property type="match status" value="1"/>
</dbReference>
<dbReference type="PANTHER" id="PTHR19143:SF222">
    <property type="entry name" value="ANGIOPOIETIN-RELATED PROTEIN 3"/>
    <property type="match status" value="1"/>
</dbReference>
<dbReference type="PANTHER" id="PTHR19143">
    <property type="entry name" value="FIBRINOGEN/TENASCIN/ANGIOPOEITIN"/>
    <property type="match status" value="1"/>
</dbReference>
<dbReference type="InterPro" id="IPR020837">
    <property type="entry name" value="Fibrinogen_CS"/>
</dbReference>
<dbReference type="NCBIfam" id="NF040941">
    <property type="entry name" value="GGGWT_bact"/>
    <property type="match status" value="1"/>
</dbReference>
<dbReference type="SUPFAM" id="SSF56496">
    <property type="entry name" value="Fibrinogen C-terminal domain-like"/>
    <property type="match status" value="1"/>
</dbReference>
<dbReference type="SMART" id="SM00186">
    <property type="entry name" value="FBG"/>
    <property type="match status" value="1"/>
</dbReference>
<dbReference type="CDD" id="cd00087">
    <property type="entry name" value="FReD"/>
    <property type="match status" value="1"/>
</dbReference>
<dbReference type="GO" id="GO:0055091">
    <property type="term" value="P:phospholipid homeostasis"/>
    <property type="evidence" value="ECO:0007669"/>
    <property type="project" value="TreeGrafter"/>
</dbReference>
<sequence length="449" mass="51651">MDKAEDFSFTHAPDETKSRFAMLDDVRILANGLLQLGHGLKDFVHKTKGQINDIFQRLSIFDKSFYELSLQTNQIKVEEEELKKTTTILKIKNEEVRNMSLEINSKINEILDDRTSLESKVGGLEQKLNGLTHNLPLPNELKEISTLKAIIEGQEKNIRDLVKVVHEQHTQLDQQKTQIKDLEEKLSYPTLQDNIDNSVSVVNTEPDVIPYLMMNTTDNKTSDKNDSPTDCNAVYLSGQTTSGIYAIKPNQSEPFHVYCEMTEEGGWTVIQHRMDGSVDFDQNWDKYEQGFGKLESEFWLGLEKTHAISRQGEYILHIDIEDWKNEKYFVEYTFRLSGKESDYTIHLHQVAGDLPISTNDQTGMKFSTKDRDNDKKDDFSCAQNYSGGWWFNACGDSNLNGKFIRVRPKGRLERRRVVNWKLSKGNSLYLKSTKIKIRPSDTGTLDRQS</sequence>
<keyword evidence="4" id="KW-1185">Reference proteome</keyword>
<organism evidence="3 4">
    <name type="scientific">Polypterus senegalus</name>
    <name type="common">Senegal bichir</name>
    <dbReference type="NCBI Taxonomy" id="55291"/>
    <lineage>
        <taxon>Eukaryota</taxon>
        <taxon>Metazoa</taxon>
        <taxon>Chordata</taxon>
        <taxon>Craniata</taxon>
        <taxon>Vertebrata</taxon>
        <taxon>Euteleostomi</taxon>
        <taxon>Actinopterygii</taxon>
        <taxon>Polypteriformes</taxon>
        <taxon>Polypteridae</taxon>
        <taxon>Polypterus</taxon>
    </lineage>
</organism>
<dbReference type="InterPro" id="IPR050373">
    <property type="entry name" value="Fibrinogen_C-term_domain"/>
</dbReference>
<dbReference type="GO" id="GO:0042632">
    <property type="term" value="P:cholesterol homeostasis"/>
    <property type="evidence" value="ECO:0007669"/>
    <property type="project" value="TreeGrafter"/>
</dbReference>
<reference evidence="3 4" key="1">
    <citation type="journal article" date="2021" name="Cell">
        <title>Tracing the genetic footprints of vertebrate landing in non-teleost ray-finned fishes.</title>
        <authorList>
            <person name="Bi X."/>
            <person name="Wang K."/>
            <person name="Yang L."/>
            <person name="Pan H."/>
            <person name="Jiang H."/>
            <person name="Wei Q."/>
            <person name="Fang M."/>
            <person name="Yu H."/>
            <person name="Zhu C."/>
            <person name="Cai Y."/>
            <person name="He Y."/>
            <person name="Gan X."/>
            <person name="Zeng H."/>
            <person name="Yu D."/>
            <person name="Zhu Y."/>
            <person name="Jiang H."/>
            <person name="Qiu Q."/>
            <person name="Yang H."/>
            <person name="Zhang Y.E."/>
            <person name="Wang W."/>
            <person name="Zhu M."/>
            <person name="He S."/>
            <person name="Zhang G."/>
        </authorList>
    </citation>
    <scope>NUCLEOTIDE SEQUENCE [LARGE SCALE GENOMIC DNA]</scope>
    <source>
        <strain evidence="3">Bchr_013</strain>
    </source>
</reference>
<dbReference type="InterPro" id="IPR036056">
    <property type="entry name" value="Fibrinogen-like_C"/>
</dbReference>
<dbReference type="PROSITE" id="PS51406">
    <property type="entry name" value="FIBRINOGEN_C_2"/>
    <property type="match status" value="1"/>
</dbReference>
<dbReference type="GO" id="GO:0009395">
    <property type="term" value="P:phospholipid catabolic process"/>
    <property type="evidence" value="ECO:0007669"/>
    <property type="project" value="TreeGrafter"/>
</dbReference>
<dbReference type="GO" id="GO:0005615">
    <property type="term" value="C:extracellular space"/>
    <property type="evidence" value="ECO:0007669"/>
    <property type="project" value="TreeGrafter"/>
</dbReference>
<dbReference type="GO" id="GO:0070328">
    <property type="term" value="P:triglyceride homeostasis"/>
    <property type="evidence" value="ECO:0007669"/>
    <property type="project" value="TreeGrafter"/>
</dbReference>
<keyword evidence="1" id="KW-1015">Disulfide bond</keyword>
<evidence type="ECO:0000313" key="3">
    <source>
        <dbReference type="EMBL" id="KAG2461484.1"/>
    </source>
</evidence>
<name>A0A8X7X5F1_POLSE</name>
<feature type="non-terminal residue" evidence="3">
    <location>
        <position position="1"/>
    </location>
</feature>
<dbReference type="AlphaFoldDB" id="A0A8X7X5F1"/>
<dbReference type="EMBL" id="JAATIS010004524">
    <property type="protein sequence ID" value="KAG2461484.1"/>
    <property type="molecule type" value="Genomic_DNA"/>
</dbReference>
<dbReference type="Gene3D" id="1.10.287.1490">
    <property type="match status" value="1"/>
</dbReference>
<evidence type="ECO:0000256" key="1">
    <source>
        <dbReference type="ARBA" id="ARBA00023157"/>
    </source>
</evidence>
<dbReference type="Pfam" id="PF00147">
    <property type="entry name" value="Fibrinogen_C"/>
    <property type="match status" value="1"/>
</dbReference>
<evidence type="ECO:0000259" key="2">
    <source>
        <dbReference type="PROSITE" id="PS51406"/>
    </source>
</evidence>
<feature type="domain" description="Fibrinogen C-terminal" evidence="2">
    <location>
        <begin position="222"/>
        <end position="441"/>
    </location>
</feature>
<comment type="caution">
    <text evidence="3">The sequence shown here is derived from an EMBL/GenBank/DDBJ whole genome shotgun (WGS) entry which is preliminary data.</text>
</comment>